<dbReference type="GO" id="GO:0006310">
    <property type="term" value="P:DNA recombination"/>
    <property type="evidence" value="ECO:0007669"/>
    <property type="project" value="UniProtKB-KW"/>
</dbReference>
<protein>
    <submittedName>
        <fullName evidence="2">Uncharacterized protein</fullName>
    </submittedName>
</protein>
<dbReference type="PANTHER" id="PTHR34605">
    <property type="entry name" value="PHAGE_INTEGRASE DOMAIN-CONTAINING PROTEIN"/>
    <property type="match status" value="1"/>
</dbReference>
<comment type="caution">
    <text evidence="2">The sequence shown here is derived from an EMBL/GenBank/DDBJ whole genome shotgun (WGS) entry which is preliminary data.</text>
</comment>
<dbReference type="InterPro" id="IPR052925">
    <property type="entry name" value="Phage_Integrase-like_Recomb"/>
</dbReference>
<proteinExistence type="predicted"/>
<evidence type="ECO:0000256" key="1">
    <source>
        <dbReference type="ARBA" id="ARBA00023172"/>
    </source>
</evidence>
<accession>A0A9Q0XUG0</accession>
<dbReference type="Proteomes" id="UP001142489">
    <property type="component" value="Unassembled WGS sequence"/>
</dbReference>
<dbReference type="InterPro" id="IPR011010">
    <property type="entry name" value="DNA_brk_join_enz"/>
</dbReference>
<dbReference type="GO" id="GO:0003677">
    <property type="term" value="F:DNA binding"/>
    <property type="evidence" value="ECO:0007669"/>
    <property type="project" value="InterPro"/>
</dbReference>
<keyword evidence="1" id="KW-0233">DNA recombination</keyword>
<evidence type="ECO:0000313" key="2">
    <source>
        <dbReference type="EMBL" id="KAJ7326792.1"/>
    </source>
</evidence>
<name>A0A9Q0XUG0_9SAUR</name>
<dbReference type="InterPro" id="IPR013762">
    <property type="entry name" value="Integrase-like_cat_sf"/>
</dbReference>
<sequence>ICKDDYKVTLFHAASIIAALRVSELVASSKADQLNRALRFDDLAIEQGKIALTLCKSKTDQCGRGQLIQLGRCAIEHICPVSAMLNYVTVEGQNPNPFFQQSNDSPSAVHAREMIFSHSWWQNKQHALHGAEIMAWELGPRLSGGDEGECSGIALLQQLHNIPWTILQVY</sequence>
<dbReference type="GO" id="GO:0015074">
    <property type="term" value="P:DNA integration"/>
    <property type="evidence" value="ECO:0007669"/>
    <property type="project" value="InterPro"/>
</dbReference>
<reference evidence="2" key="1">
    <citation type="journal article" date="2023" name="DNA Res.">
        <title>Chromosome-level genome assembly of Phrynocephalus forsythii using third-generation DNA sequencing and Hi-C analysis.</title>
        <authorList>
            <person name="Qi Y."/>
            <person name="Zhao W."/>
            <person name="Zhao Y."/>
            <person name="Niu C."/>
            <person name="Cao S."/>
            <person name="Zhang Y."/>
        </authorList>
    </citation>
    <scope>NUCLEOTIDE SEQUENCE</scope>
    <source>
        <tissue evidence="2">Muscle</tissue>
    </source>
</reference>
<dbReference type="AlphaFoldDB" id="A0A9Q0XUG0"/>
<gene>
    <name evidence="2" type="ORF">JRQ81_016551</name>
</gene>
<dbReference type="PANTHER" id="PTHR34605:SF3">
    <property type="entry name" value="P CELL-TYPE AGGLUTINATION PROTEIN MAP4-LIKE-RELATED"/>
    <property type="match status" value="1"/>
</dbReference>
<evidence type="ECO:0000313" key="3">
    <source>
        <dbReference type="Proteomes" id="UP001142489"/>
    </source>
</evidence>
<dbReference type="EMBL" id="JAPFRF010000007">
    <property type="protein sequence ID" value="KAJ7326792.1"/>
    <property type="molecule type" value="Genomic_DNA"/>
</dbReference>
<dbReference type="SUPFAM" id="SSF56349">
    <property type="entry name" value="DNA breaking-rejoining enzymes"/>
    <property type="match status" value="1"/>
</dbReference>
<organism evidence="2 3">
    <name type="scientific">Phrynocephalus forsythii</name>
    <dbReference type="NCBI Taxonomy" id="171643"/>
    <lineage>
        <taxon>Eukaryota</taxon>
        <taxon>Metazoa</taxon>
        <taxon>Chordata</taxon>
        <taxon>Craniata</taxon>
        <taxon>Vertebrata</taxon>
        <taxon>Euteleostomi</taxon>
        <taxon>Lepidosauria</taxon>
        <taxon>Squamata</taxon>
        <taxon>Bifurcata</taxon>
        <taxon>Unidentata</taxon>
        <taxon>Episquamata</taxon>
        <taxon>Toxicofera</taxon>
        <taxon>Iguania</taxon>
        <taxon>Acrodonta</taxon>
        <taxon>Agamidae</taxon>
        <taxon>Agaminae</taxon>
        <taxon>Phrynocephalus</taxon>
    </lineage>
</organism>
<dbReference type="Gene3D" id="1.10.443.10">
    <property type="entry name" value="Intergrase catalytic core"/>
    <property type="match status" value="1"/>
</dbReference>
<keyword evidence="3" id="KW-1185">Reference proteome</keyword>
<feature type="non-terminal residue" evidence="2">
    <location>
        <position position="1"/>
    </location>
</feature>